<dbReference type="GO" id="GO:0004177">
    <property type="term" value="F:aminopeptidase activity"/>
    <property type="evidence" value="ECO:0007669"/>
    <property type="project" value="InterPro"/>
</dbReference>
<evidence type="ECO:0000256" key="1">
    <source>
        <dbReference type="ARBA" id="ARBA00022723"/>
    </source>
</evidence>
<organism evidence="2">
    <name type="scientific">Anaerostipes caccae</name>
    <dbReference type="NCBI Taxonomy" id="105841"/>
    <lineage>
        <taxon>Bacteria</taxon>
        <taxon>Bacillati</taxon>
        <taxon>Bacillota</taxon>
        <taxon>Clostridia</taxon>
        <taxon>Lachnospirales</taxon>
        <taxon>Lachnospiraceae</taxon>
        <taxon>Anaerostipes</taxon>
    </lineage>
</organism>
<accession>A0A6N2RK75</accession>
<dbReference type="InterPro" id="IPR052170">
    <property type="entry name" value="M29_Exopeptidase"/>
</dbReference>
<protein>
    <submittedName>
        <fullName evidence="2">Thermophilic metalloprotease (M29)</fullName>
    </submittedName>
</protein>
<dbReference type="GO" id="GO:0008237">
    <property type="term" value="F:metallopeptidase activity"/>
    <property type="evidence" value="ECO:0007669"/>
    <property type="project" value="UniProtKB-KW"/>
</dbReference>
<sequence length="667" mass="76890">MDELLMERHFLNQERLKAILQEDSVKEPFLDYFRKMAERLLFADEVYGTKDKQLFQLKEWNKEWYEQILPSEYDVCYGNPDYARNVFGEEFGDILCFLYAEIQGCFVYAVEGQLFELTIMNELFLEIYQLFLEGDVQRKTAKQVIFDHMRDYSQELCYNRVREQLDPCVSSASDIVMKEDLDNTDVLYLYGEYVSENETKMLSFLNSLPKERMKEIAKTFVDGYHDGFIINNIDMSKKTTVNIRYHLGFEPIIREAALQFQEIGLTPILYRGTTGVITRGMSKVGYISTSPNPQFEYDHRFDQALFFNKAFMSHKLESYRNAYEKLKEEAAAFAGPACMETFGELPFTPENKETALRLSEKQQKLSVEYQNESGRIANEYMKPEERSFTIIAYPIPEIGENFEAIFEEVAKVNTLDKEKYKKIQQHLIDALDQGVEVHIKGAGENETDLYVAMHELEDAEKETNFENCLADVNIPVGEVFTSPKLNGTSGVLHVSEVYLRDLKFIDLRLVFKDGMITEYSCRNFESEEDNKAYIKQNLLYNRETLPMGEFAIGTNTTAYAMAQKFGILYQLPILIVEKMGPHFAVGDTCYSHSEATELHNPDGKEIVAKSNCFSEKGEYFNCHTDITIPYEELDSICVIGLGGRKTALIKEGKFVLPGTEILNEPLT</sequence>
<dbReference type="PANTHER" id="PTHR34448:SF3">
    <property type="entry name" value="AMINOPEPTIDASE AMPS"/>
    <property type="match status" value="1"/>
</dbReference>
<dbReference type="GO" id="GO:0006508">
    <property type="term" value="P:proteolysis"/>
    <property type="evidence" value="ECO:0007669"/>
    <property type="project" value="UniProtKB-KW"/>
</dbReference>
<dbReference type="Pfam" id="PF02073">
    <property type="entry name" value="Peptidase_M29"/>
    <property type="match status" value="1"/>
</dbReference>
<keyword evidence="2" id="KW-0378">Hydrolase</keyword>
<keyword evidence="2" id="KW-0645">Protease</keyword>
<evidence type="ECO:0000313" key="2">
    <source>
        <dbReference type="EMBL" id="VYS81713.1"/>
    </source>
</evidence>
<keyword evidence="1" id="KW-0479">Metal-binding</keyword>
<reference evidence="2" key="1">
    <citation type="submission" date="2019-11" db="EMBL/GenBank/DDBJ databases">
        <authorList>
            <person name="Feng L."/>
        </authorList>
    </citation>
    <scope>NUCLEOTIDE SEQUENCE</scope>
    <source>
        <strain evidence="2">AcaccaeLFYP115</strain>
    </source>
</reference>
<dbReference type="SUPFAM" id="SSF144052">
    <property type="entry name" value="Thermophilic metalloprotease-like"/>
    <property type="match status" value="1"/>
</dbReference>
<name>A0A6N2RK75_9FIRM</name>
<keyword evidence="2" id="KW-0482">Metalloprotease</keyword>
<gene>
    <name evidence="2" type="ORF">ACLFYP115_00530</name>
</gene>
<dbReference type="EMBL" id="CACRSQ010000002">
    <property type="protein sequence ID" value="VYS81713.1"/>
    <property type="molecule type" value="Genomic_DNA"/>
</dbReference>
<dbReference type="InterPro" id="IPR000787">
    <property type="entry name" value="Peptidase_M29"/>
</dbReference>
<dbReference type="GO" id="GO:0046872">
    <property type="term" value="F:metal ion binding"/>
    <property type="evidence" value="ECO:0007669"/>
    <property type="project" value="UniProtKB-KW"/>
</dbReference>
<proteinExistence type="predicted"/>
<dbReference type="AlphaFoldDB" id="A0A6N2RK75"/>
<dbReference type="PANTHER" id="PTHR34448">
    <property type="entry name" value="AMINOPEPTIDASE"/>
    <property type="match status" value="1"/>
</dbReference>